<dbReference type="RefSeq" id="WP_274324155.1">
    <property type="nucleotide sequence ID" value="NZ_CP118158.1"/>
</dbReference>
<accession>A0ABD5XYT2</accession>
<comment type="caution">
    <text evidence="2">The sequence shown here is derived from an EMBL/GenBank/DDBJ whole genome shotgun (WGS) entry which is preliminary data.</text>
</comment>
<keyword evidence="3" id="KW-1185">Reference proteome</keyword>
<gene>
    <name evidence="2" type="ORF">ACFQMA_01645</name>
</gene>
<organism evidence="2 3">
    <name type="scientific">Halosimplex aquaticum</name>
    <dbReference type="NCBI Taxonomy" id="3026162"/>
    <lineage>
        <taxon>Archaea</taxon>
        <taxon>Methanobacteriati</taxon>
        <taxon>Methanobacteriota</taxon>
        <taxon>Stenosarchaea group</taxon>
        <taxon>Halobacteria</taxon>
        <taxon>Halobacteriales</taxon>
        <taxon>Haloarculaceae</taxon>
        <taxon>Halosimplex</taxon>
    </lineage>
</organism>
<feature type="region of interest" description="Disordered" evidence="1">
    <location>
        <begin position="122"/>
        <end position="146"/>
    </location>
</feature>
<protein>
    <submittedName>
        <fullName evidence="2">Uncharacterized protein</fullName>
    </submittedName>
</protein>
<evidence type="ECO:0000256" key="1">
    <source>
        <dbReference type="SAM" id="MobiDB-lite"/>
    </source>
</evidence>
<sequence length="307" mass="34059">MEQLYSTLDRATQTRLRDKLRGNTARPSVEWLLVADGNEDTAIRYLVGITDEERHDELERILRTALPNTYELQTVAWHPNEITSLASTTDLTDLYTTDTEYTPATEADRPPLVGVDYHGRAERPPDWQTPLTPLSELTNDSYAPTDDTHRLPLATLVETMRDADAPVVYQVLCRPYRDISPDVEEYELALETGTASLGGKLREALFPRPVEEDRAYEPPASDRERLDGLAERDTHRTFQVTARAVVFPDETGRPSTGIAEGLASALSPIDGPFHRVEGTIETDDGAGNGPGTECFAALCDRVHDPVA</sequence>
<dbReference type="AlphaFoldDB" id="A0ABD5XYT2"/>
<proteinExistence type="predicted"/>
<name>A0ABD5XYT2_9EURY</name>
<dbReference type="Proteomes" id="UP001596432">
    <property type="component" value="Unassembled WGS sequence"/>
</dbReference>
<dbReference type="EMBL" id="JBHTAS010000001">
    <property type="protein sequence ID" value="MFC7138536.1"/>
    <property type="molecule type" value="Genomic_DNA"/>
</dbReference>
<dbReference type="GeneID" id="78818776"/>
<feature type="compositionally biased region" description="Polar residues" evidence="1">
    <location>
        <begin position="129"/>
        <end position="142"/>
    </location>
</feature>
<reference evidence="2 3" key="1">
    <citation type="journal article" date="2019" name="Int. J. Syst. Evol. Microbiol.">
        <title>The Global Catalogue of Microorganisms (GCM) 10K type strain sequencing project: providing services to taxonomists for standard genome sequencing and annotation.</title>
        <authorList>
            <consortium name="The Broad Institute Genomics Platform"/>
            <consortium name="The Broad Institute Genome Sequencing Center for Infectious Disease"/>
            <person name="Wu L."/>
            <person name="Ma J."/>
        </authorList>
    </citation>
    <scope>NUCLEOTIDE SEQUENCE [LARGE SCALE GENOMIC DNA]</scope>
    <source>
        <strain evidence="2 3">XZYJT29</strain>
    </source>
</reference>
<evidence type="ECO:0000313" key="2">
    <source>
        <dbReference type="EMBL" id="MFC7138536.1"/>
    </source>
</evidence>
<evidence type="ECO:0000313" key="3">
    <source>
        <dbReference type="Proteomes" id="UP001596432"/>
    </source>
</evidence>